<dbReference type="RefSeq" id="WP_057773659.1">
    <property type="nucleotide sequence ID" value="NZ_CP042593.1"/>
</dbReference>
<organism evidence="2 3">
    <name type="scientific">Cytobacillus dafuensis</name>
    <name type="common">Bacillus dafuensis</name>
    <dbReference type="NCBI Taxonomy" id="1742359"/>
    <lineage>
        <taxon>Bacteria</taxon>
        <taxon>Bacillati</taxon>
        <taxon>Bacillota</taxon>
        <taxon>Bacilli</taxon>
        <taxon>Bacillales</taxon>
        <taxon>Bacillaceae</taxon>
        <taxon>Cytobacillus</taxon>
    </lineage>
</organism>
<keyword evidence="1" id="KW-1133">Transmembrane helix</keyword>
<keyword evidence="1" id="KW-0812">Transmembrane</keyword>
<dbReference type="OrthoDB" id="2629110at2"/>
<gene>
    <name evidence="2" type="ORF">FSZ17_20025</name>
</gene>
<feature type="transmembrane region" description="Helical" evidence="1">
    <location>
        <begin position="109"/>
        <end position="131"/>
    </location>
</feature>
<keyword evidence="3" id="KW-1185">Reference proteome</keyword>
<accession>A0A5B8Z8E6</accession>
<feature type="transmembrane region" description="Helical" evidence="1">
    <location>
        <begin position="77"/>
        <end position="97"/>
    </location>
</feature>
<dbReference type="STRING" id="1742359.GCA_001439625_03533"/>
<keyword evidence="1" id="KW-0472">Membrane</keyword>
<evidence type="ECO:0000313" key="2">
    <source>
        <dbReference type="EMBL" id="QED49365.1"/>
    </source>
</evidence>
<feature type="transmembrane region" description="Helical" evidence="1">
    <location>
        <begin position="143"/>
        <end position="167"/>
    </location>
</feature>
<feature type="transmembrane region" description="Helical" evidence="1">
    <location>
        <begin position="49"/>
        <end position="70"/>
    </location>
</feature>
<evidence type="ECO:0000313" key="3">
    <source>
        <dbReference type="Proteomes" id="UP000321555"/>
    </source>
</evidence>
<reference evidence="3" key="1">
    <citation type="submission" date="2019-08" db="EMBL/GenBank/DDBJ databases">
        <authorList>
            <person name="Zheng X."/>
        </authorList>
    </citation>
    <scope>NUCLEOTIDE SEQUENCE [LARGE SCALE GENOMIC DNA]</scope>
    <source>
        <strain evidence="3">FJAT-25496</strain>
    </source>
</reference>
<dbReference type="AlphaFoldDB" id="A0A5B8Z8E6"/>
<dbReference type="KEGG" id="bda:FSZ17_20025"/>
<sequence>MTFLMLFGFLFVIFLLLNKQRLVRLVGTNNRLVQRLSNLKWFQNEWSSGIFLFFLNALLFALAIGAIYVLGLLNIPYLHIFIMLLAALLSIYLWIVIHNSGSKGKKEQLIMGSIGSSFYLLLLLVCIYLIMTLEPSTPEHDTFMAFIGLIFASFISFIAMSACFYITGFSKNQINGKR</sequence>
<proteinExistence type="predicted"/>
<dbReference type="EMBL" id="CP042593">
    <property type="protein sequence ID" value="QED49365.1"/>
    <property type="molecule type" value="Genomic_DNA"/>
</dbReference>
<dbReference type="Proteomes" id="UP000321555">
    <property type="component" value="Chromosome"/>
</dbReference>
<name>A0A5B8Z8E6_CYTDA</name>
<evidence type="ECO:0000256" key="1">
    <source>
        <dbReference type="SAM" id="Phobius"/>
    </source>
</evidence>
<protein>
    <submittedName>
        <fullName evidence="2">Uncharacterized protein</fullName>
    </submittedName>
</protein>